<dbReference type="STRING" id="4846.A0A367IMU0"/>
<name>A0A367IMU0_RHIST</name>
<dbReference type="EMBL" id="PJQM01006983">
    <property type="protein sequence ID" value="RCH78811.1"/>
    <property type="molecule type" value="Genomic_DNA"/>
</dbReference>
<comment type="caution">
    <text evidence="1">The sequence shown here is derived from an EMBL/GenBank/DDBJ whole genome shotgun (WGS) entry which is preliminary data.</text>
</comment>
<organism evidence="1 2">
    <name type="scientific">Rhizopus stolonifer</name>
    <name type="common">Rhizopus nigricans</name>
    <dbReference type="NCBI Taxonomy" id="4846"/>
    <lineage>
        <taxon>Eukaryota</taxon>
        <taxon>Fungi</taxon>
        <taxon>Fungi incertae sedis</taxon>
        <taxon>Mucoromycota</taxon>
        <taxon>Mucoromycotina</taxon>
        <taxon>Mucoromycetes</taxon>
        <taxon>Mucorales</taxon>
        <taxon>Mucorineae</taxon>
        <taxon>Rhizopodaceae</taxon>
        <taxon>Rhizopus</taxon>
    </lineage>
</organism>
<feature type="non-terminal residue" evidence="1">
    <location>
        <position position="1"/>
    </location>
</feature>
<proteinExistence type="predicted"/>
<evidence type="ECO:0000313" key="2">
    <source>
        <dbReference type="Proteomes" id="UP000253551"/>
    </source>
</evidence>
<dbReference type="Proteomes" id="UP000253551">
    <property type="component" value="Unassembled WGS sequence"/>
</dbReference>
<dbReference type="CDD" id="cd20335">
    <property type="entry name" value="BRcat_RBR"/>
    <property type="match status" value="1"/>
</dbReference>
<dbReference type="AlphaFoldDB" id="A0A367IMU0"/>
<keyword evidence="2" id="KW-1185">Reference proteome</keyword>
<sequence length="265" mass="30741">ECKDQFCFECFEKYVTQVVKSSWGLSVTMVKCPVCSDSLNKQEWGCYVPRHIVALYDKHNIPYRSYSRTCPHCDIEMTPCTHNSTFQQSSSICAFLNTVISFCSKQEKHAKNNDHMNIYGWIKLFHQGLQDLKPVNIYKPLIKDIFQFEKNHTSQYSTIQHRYSYQLSLLFLKTIHDPDAWKQVQFMHIGFFPNMDCSHCQIPICLHCGYDSHPALTCEENMNLLIALIVDLPFVGAAVLHGPRDVGFIDAQYPPVNHFQIIMLF</sequence>
<evidence type="ECO:0000313" key="1">
    <source>
        <dbReference type="EMBL" id="RCH78811.1"/>
    </source>
</evidence>
<accession>A0A367IMU0</accession>
<reference evidence="1 2" key="1">
    <citation type="journal article" date="2018" name="G3 (Bethesda)">
        <title>Phylogenetic and Phylogenomic Definition of Rhizopus Species.</title>
        <authorList>
            <person name="Gryganskyi A.P."/>
            <person name="Golan J."/>
            <person name="Dolatabadi S."/>
            <person name="Mondo S."/>
            <person name="Robb S."/>
            <person name="Idnurm A."/>
            <person name="Muszewska A."/>
            <person name="Steczkiewicz K."/>
            <person name="Masonjones S."/>
            <person name="Liao H.L."/>
            <person name="Gajdeczka M.T."/>
            <person name="Anike F."/>
            <person name="Vuek A."/>
            <person name="Anishchenko I.M."/>
            <person name="Voigt K."/>
            <person name="de Hoog G.S."/>
            <person name="Smith M.E."/>
            <person name="Heitman J."/>
            <person name="Vilgalys R."/>
            <person name="Stajich J.E."/>
        </authorList>
    </citation>
    <scope>NUCLEOTIDE SEQUENCE [LARGE SCALE GENOMIC DNA]</scope>
    <source>
        <strain evidence="1 2">LSU 92-RS-03</strain>
    </source>
</reference>
<gene>
    <name evidence="1" type="ORF">CU098_004812</name>
</gene>
<dbReference type="OrthoDB" id="10264956at2759"/>
<protein>
    <submittedName>
        <fullName evidence="1">Uncharacterized protein</fullName>
    </submittedName>
</protein>
<feature type="non-terminal residue" evidence="1">
    <location>
        <position position="265"/>
    </location>
</feature>